<dbReference type="PROSITE" id="PS50850">
    <property type="entry name" value="MFS"/>
    <property type="match status" value="1"/>
</dbReference>
<dbReference type="AlphaFoldDB" id="A0AAU7CJL2"/>
<dbReference type="GO" id="GO:0022857">
    <property type="term" value="F:transmembrane transporter activity"/>
    <property type="evidence" value="ECO:0007669"/>
    <property type="project" value="InterPro"/>
</dbReference>
<keyword evidence="3 4" id="KW-0472">Membrane</keyword>
<gene>
    <name evidence="6" type="ORF">V5E97_05420</name>
</gene>
<feature type="transmembrane region" description="Helical" evidence="4">
    <location>
        <begin position="347"/>
        <end position="366"/>
    </location>
</feature>
<feature type="transmembrane region" description="Helical" evidence="4">
    <location>
        <begin position="167"/>
        <end position="188"/>
    </location>
</feature>
<feature type="transmembrane region" description="Helical" evidence="4">
    <location>
        <begin position="58"/>
        <end position="77"/>
    </location>
</feature>
<sequence length="414" mass="43377">MSIESEEPIGAGPRLGRRTTLLMAIGCGVTVANMHYAQPLLPQIAGDLRVSEGGVAHIPALPQVGYALGLLLIAPLGDMVERRGLVVTMLAAVIVSLVGVAVAPTLGLLAVASFLLGVTTITPQLLLPFAAHLAPPGERGRVVGTVQGGLLIGVLLSRTVSGLVGHYLGWRAMYVIAAGLTIVLLAVLRRALPKDKSDQGLTYPRLIGSLWEMVRTEPALRQSCLFGSATFGVFLAFWSTLAFHLAEPPFRYGSEIVGLFGLVGVIGVLAASLVGKLADRGNSRSTAVVGLILMQASFLVLWIGSQGLWGIVVGVILLDLGMQMTHVSNQARIFALRPDAQNRLNTLYMVSCCVGAGVGSILGGFAWSRWGWGGVCAVCGLQLAIPLLVYTLGLIGRTAVNSESAPERVLPEPG</sequence>
<keyword evidence="1 4" id="KW-0812">Transmembrane</keyword>
<dbReference type="Gene3D" id="1.20.1250.20">
    <property type="entry name" value="MFS general substrate transporter like domains"/>
    <property type="match status" value="1"/>
</dbReference>
<evidence type="ECO:0000313" key="6">
    <source>
        <dbReference type="EMBL" id="XBH05459.1"/>
    </source>
</evidence>
<dbReference type="Pfam" id="PF07690">
    <property type="entry name" value="MFS_1"/>
    <property type="match status" value="1"/>
</dbReference>
<feature type="transmembrane region" description="Helical" evidence="4">
    <location>
        <begin position="109"/>
        <end position="130"/>
    </location>
</feature>
<feature type="domain" description="Major facilitator superfamily (MFS) profile" evidence="5">
    <location>
        <begin position="19"/>
        <end position="398"/>
    </location>
</feature>
<dbReference type="SUPFAM" id="SSF103473">
    <property type="entry name" value="MFS general substrate transporter"/>
    <property type="match status" value="1"/>
</dbReference>
<evidence type="ECO:0000256" key="3">
    <source>
        <dbReference type="ARBA" id="ARBA00023136"/>
    </source>
</evidence>
<dbReference type="PANTHER" id="PTHR42910">
    <property type="entry name" value="TRANSPORTER SCO4007-RELATED"/>
    <property type="match status" value="1"/>
</dbReference>
<reference evidence="6" key="1">
    <citation type="submission" date="2024-05" db="EMBL/GenBank/DDBJ databases">
        <title>Planctomycetes of the genus Singulisphaera possess chitinolytic capabilities.</title>
        <authorList>
            <person name="Ivanova A."/>
        </authorList>
    </citation>
    <scope>NUCLEOTIDE SEQUENCE</scope>
    <source>
        <strain evidence="6">Ch08T</strain>
    </source>
</reference>
<dbReference type="InterPro" id="IPR036259">
    <property type="entry name" value="MFS_trans_sf"/>
</dbReference>
<feature type="transmembrane region" description="Helical" evidence="4">
    <location>
        <begin position="21"/>
        <end position="38"/>
    </location>
</feature>
<feature type="transmembrane region" description="Helical" evidence="4">
    <location>
        <begin position="256"/>
        <end position="274"/>
    </location>
</feature>
<feature type="transmembrane region" description="Helical" evidence="4">
    <location>
        <begin position="84"/>
        <end position="103"/>
    </location>
</feature>
<keyword evidence="2 4" id="KW-1133">Transmembrane helix</keyword>
<dbReference type="InterPro" id="IPR020846">
    <property type="entry name" value="MFS_dom"/>
</dbReference>
<evidence type="ECO:0000256" key="1">
    <source>
        <dbReference type="ARBA" id="ARBA00022692"/>
    </source>
</evidence>
<evidence type="ECO:0000259" key="5">
    <source>
        <dbReference type="PROSITE" id="PS50850"/>
    </source>
</evidence>
<dbReference type="PANTHER" id="PTHR42910:SF1">
    <property type="entry name" value="MAJOR FACILITATOR SUPERFAMILY (MFS) PROFILE DOMAIN-CONTAINING PROTEIN"/>
    <property type="match status" value="1"/>
</dbReference>
<name>A0AAU7CJL2_9BACT</name>
<protein>
    <submittedName>
        <fullName evidence="6">MFS transporter</fullName>
    </submittedName>
</protein>
<dbReference type="RefSeq" id="WP_406698280.1">
    <property type="nucleotide sequence ID" value="NZ_CP155447.1"/>
</dbReference>
<feature type="transmembrane region" description="Helical" evidence="4">
    <location>
        <begin position="372"/>
        <end position="395"/>
    </location>
</feature>
<dbReference type="InterPro" id="IPR011701">
    <property type="entry name" value="MFS"/>
</dbReference>
<evidence type="ECO:0000256" key="2">
    <source>
        <dbReference type="ARBA" id="ARBA00022989"/>
    </source>
</evidence>
<proteinExistence type="predicted"/>
<dbReference type="EMBL" id="CP155447">
    <property type="protein sequence ID" value="XBH05459.1"/>
    <property type="molecule type" value="Genomic_DNA"/>
</dbReference>
<feature type="transmembrane region" description="Helical" evidence="4">
    <location>
        <begin position="223"/>
        <end position="244"/>
    </location>
</feature>
<accession>A0AAU7CJL2</accession>
<feature type="transmembrane region" description="Helical" evidence="4">
    <location>
        <begin position="142"/>
        <end position="161"/>
    </location>
</feature>
<evidence type="ECO:0000256" key="4">
    <source>
        <dbReference type="SAM" id="Phobius"/>
    </source>
</evidence>
<dbReference type="CDD" id="cd17324">
    <property type="entry name" value="MFS_NepI_like"/>
    <property type="match status" value="1"/>
</dbReference>
<organism evidence="6">
    <name type="scientific">Singulisphaera sp. Ch08</name>
    <dbReference type="NCBI Taxonomy" id="3120278"/>
    <lineage>
        <taxon>Bacteria</taxon>
        <taxon>Pseudomonadati</taxon>
        <taxon>Planctomycetota</taxon>
        <taxon>Planctomycetia</taxon>
        <taxon>Isosphaerales</taxon>
        <taxon>Isosphaeraceae</taxon>
        <taxon>Singulisphaera</taxon>
    </lineage>
</organism>